<dbReference type="EMBL" id="AXCR01000005">
    <property type="protein sequence ID" value="KJR87441.1"/>
    <property type="molecule type" value="Genomic_DNA"/>
</dbReference>
<name>A0A0F2MH16_SPOSC</name>
<dbReference type="AlphaFoldDB" id="A0A0F2MH16"/>
<dbReference type="RefSeq" id="XP_016590117.1">
    <property type="nucleotide sequence ID" value="XM_016728967.1"/>
</dbReference>
<gene>
    <name evidence="3" type="ORF">SPSK_02072</name>
</gene>
<dbReference type="Proteomes" id="UP000033710">
    <property type="component" value="Unassembled WGS sequence"/>
</dbReference>
<accession>A0A0F2MH16</accession>
<dbReference type="VEuPathDB" id="FungiDB:SPSK_02072"/>
<dbReference type="KEGG" id="ssck:SPSK_02072"/>
<evidence type="ECO:0000313" key="3">
    <source>
        <dbReference type="EMBL" id="KJR87441.1"/>
    </source>
</evidence>
<reference evidence="3 4" key="2">
    <citation type="journal article" date="2015" name="Eukaryot. Cell">
        <title>Asexual propagation of a virulent clone complex in a human and feline outbreak of sporotrichosis.</title>
        <authorList>
            <person name="Teixeira Mde M."/>
            <person name="Rodrigues A.M."/>
            <person name="Tsui C.K."/>
            <person name="de Almeida L.G."/>
            <person name="Van Diepeningen A.D."/>
            <person name="van den Ende B.G."/>
            <person name="Fernandes G.F."/>
            <person name="Kano R."/>
            <person name="Hamelin R.C."/>
            <person name="Lopes-Bezerra L.M."/>
            <person name="Vasconcelos A.T."/>
            <person name="de Hoog S."/>
            <person name="de Camargo Z.P."/>
            <person name="Felipe M.S."/>
        </authorList>
    </citation>
    <scope>NUCLEOTIDE SEQUENCE [LARGE SCALE GENOMIC DNA]</scope>
    <source>
        <strain evidence="3 4">1099-18</strain>
    </source>
</reference>
<feature type="compositionally biased region" description="Polar residues" evidence="1">
    <location>
        <begin position="76"/>
        <end position="89"/>
    </location>
</feature>
<comment type="caution">
    <text evidence="3">The sequence shown here is derived from an EMBL/GenBank/DDBJ whole genome shotgun (WGS) entry which is preliminary data.</text>
</comment>
<evidence type="ECO:0000313" key="4">
    <source>
        <dbReference type="Proteomes" id="UP000033710"/>
    </source>
</evidence>
<evidence type="ECO:0008006" key="5">
    <source>
        <dbReference type="Google" id="ProtNLM"/>
    </source>
</evidence>
<feature type="signal peptide" evidence="2">
    <location>
        <begin position="1"/>
        <end position="22"/>
    </location>
</feature>
<protein>
    <recommendedName>
        <fullName evidence="5">Secreted protein</fullName>
    </recommendedName>
</protein>
<evidence type="ECO:0000256" key="2">
    <source>
        <dbReference type="SAM" id="SignalP"/>
    </source>
</evidence>
<feature type="region of interest" description="Disordered" evidence="1">
    <location>
        <begin position="76"/>
        <end position="97"/>
    </location>
</feature>
<reference evidence="3 4" key="1">
    <citation type="journal article" date="2014" name="BMC Genomics">
        <title>Comparative genomics of the major fungal agents of human and animal Sporotrichosis: Sporothrix schenckii and Sporothrix brasiliensis.</title>
        <authorList>
            <person name="Teixeira M.M."/>
            <person name="de Almeida L.G."/>
            <person name="Kubitschek-Barreira P."/>
            <person name="Alves F.L."/>
            <person name="Kioshima E.S."/>
            <person name="Abadio A.K."/>
            <person name="Fernandes L."/>
            <person name="Derengowski L.S."/>
            <person name="Ferreira K.S."/>
            <person name="Souza R.C."/>
            <person name="Ruiz J.C."/>
            <person name="de Andrade N.C."/>
            <person name="Paes H.C."/>
            <person name="Nicola A.M."/>
            <person name="Albuquerque P."/>
            <person name="Gerber A.L."/>
            <person name="Martins V.P."/>
            <person name="Peconick L.D."/>
            <person name="Neto A.V."/>
            <person name="Chaucanez C.B."/>
            <person name="Silva P.A."/>
            <person name="Cunha O.L."/>
            <person name="de Oliveira F.F."/>
            <person name="dos Santos T.C."/>
            <person name="Barros A.L."/>
            <person name="Soares M.A."/>
            <person name="de Oliveira L.M."/>
            <person name="Marini M.M."/>
            <person name="Villalobos-Duno H."/>
            <person name="Cunha M.M."/>
            <person name="de Hoog S."/>
            <person name="da Silveira J.F."/>
            <person name="Henrissat B."/>
            <person name="Nino-Vega G.A."/>
            <person name="Cisalpino P.S."/>
            <person name="Mora-Montes H.M."/>
            <person name="Almeida S.R."/>
            <person name="Stajich J.E."/>
            <person name="Lopes-Bezerra L.M."/>
            <person name="Vasconcelos A.T."/>
            <person name="Felipe M.S."/>
        </authorList>
    </citation>
    <scope>NUCLEOTIDE SEQUENCE [LARGE SCALE GENOMIC DNA]</scope>
    <source>
        <strain evidence="3 4">1099-18</strain>
    </source>
</reference>
<evidence type="ECO:0000256" key="1">
    <source>
        <dbReference type="SAM" id="MobiDB-lite"/>
    </source>
</evidence>
<sequence length="97" mass="10952">MFYTALNLKLLSLAVCLPGKESLFEQPTKAMAIPWPKAQSMRDGKSEEETQQTTCWRHDQRFASAFVTEGVRCNTDQPTSYKNLHTPSSPEFVPSDV</sequence>
<organism evidence="3 4">
    <name type="scientific">Sporothrix schenckii 1099-18</name>
    <dbReference type="NCBI Taxonomy" id="1397361"/>
    <lineage>
        <taxon>Eukaryota</taxon>
        <taxon>Fungi</taxon>
        <taxon>Dikarya</taxon>
        <taxon>Ascomycota</taxon>
        <taxon>Pezizomycotina</taxon>
        <taxon>Sordariomycetes</taxon>
        <taxon>Sordariomycetidae</taxon>
        <taxon>Ophiostomatales</taxon>
        <taxon>Ophiostomataceae</taxon>
        <taxon>Sporothrix</taxon>
    </lineage>
</organism>
<keyword evidence="2" id="KW-0732">Signal</keyword>
<dbReference type="GeneID" id="27664244"/>
<proteinExistence type="predicted"/>
<feature type="chain" id="PRO_5002455404" description="Secreted protein" evidence="2">
    <location>
        <begin position="23"/>
        <end position="97"/>
    </location>
</feature>